<name>A0A1S6HJQ7_9GAMM</name>
<evidence type="ECO:0000313" key="2">
    <source>
        <dbReference type="Proteomes" id="UP000189545"/>
    </source>
</evidence>
<dbReference type="KEGG" id="spsw:Sps_00554"/>
<protein>
    <submittedName>
        <fullName evidence="1">Uncharacterized protein</fullName>
    </submittedName>
</protein>
<organism evidence="1 2">
    <name type="scientific">Shewanella psychrophila</name>
    <dbReference type="NCBI Taxonomy" id="225848"/>
    <lineage>
        <taxon>Bacteria</taxon>
        <taxon>Pseudomonadati</taxon>
        <taxon>Pseudomonadota</taxon>
        <taxon>Gammaproteobacteria</taxon>
        <taxon>Alteromonadales</taxon>
        <taxon>Shewanellaceae</taxon>
        <taxon>Shewanella</taxon>
    </lineage>
</organism>
<dbReference type="Proteomes" id="UP000189545">
    <property type="component" value="Chromosome"/>
</dbReference>
<evidence type="ECO:0000313" key="1">
    <source>
        <dbReference type="EMBL" id="AQS35752.1"/>
    </source>
</evidence>
<reference evidence="1 2" key="1">
    <citation type="submission" date="2016-03" db="EMBL/GenBank/DDBJ databases">
        <title>Complete genome sequence of Shewanella psychrophila WP2, a deep sea bacterium isolated from west Pacific sediment.</title>
        <authorList>
            <person name="Xu G."/>
            <person name="Jian H."/>
        </authorList>
    </citation>
    <scope>NUCLEOTIDE SEQUENCE [LARGE SCALE GENOMIC DNA]</scope>
    <source>
        <strain evidence="1 2">WP2</strain>
    </source>
</reference>
<dbReference type="EMBL" id="CP014782">
    <property type="protein sequence ID" value="AQS35752.1"/>
    <property type="molecule type" value="Genomic_DNA"/>
</dbReference>
<dbReference type="AlphaFoldDB" id="A0A1S6HJQ7"/>
<sequence>MSPAHARLMFHLDNWAANNQSKFKREGVAKKLANNKFSK</sequence>
<gene>
    <name evidence="1" type="ORF">Sps_00554</name>
</gene>
<accession>A0A1S6HJQ7</accession>
<proteinExistence type="predicted"/>
<keyword evidence="2" id="KW-1185">Reference proteome</keyword>
<dbReference type="STRING" id="225848.Sps_00554"/>